<dbReference type="HOGENOM" id="CLU_501410_0_0_9"/>
<reference evidence="2 3" key="1">
    <citation type="submission" date="2010-02" db="EMBL/GenBank/DDBJ databases">
        <authorList>
            <person name="Weinstock G."/>
            <person name="Sodergren E."/>
            <person name="Clifton S."/>
            <person name="Fulton L."/>
            <person name="Fulton B."/>
            <person name="Courtney L."/>
            <person name="Fronick C."/>
            <person name="Harrison M."/>
            <person name="Strong C."/>
            <person name="Farmer C."/>
            <person name="Delahaunty K."/>
            <person name="Markovic C."/>
            <person name="Hall O."/>
            <person name="Minx P."/>
            <person name="Tomlinson C."/>
            <person name="Mitreva M."/>
            <person name="Nelson J."/>
            <person name="Hou S."/>
            <person name="Wollam A."/>
            <person name="Pepin K.H."/>
            <person name="Johnson M."/>
            <person name="Bhonagiri V."/>
            <person name="Zhang X."/>
            <person name="Suruliraj S."/>
            <person name="Warren W."/>
            <person name="Chinwalla A."/>
            <person name="Mardis E.R."/>
            <person name="Wilson R.K."/>
        </authorList>
    </citation>
    <scope>NUCLEOTIDE SEQUENCE [LARGE SCALE GENOMIC DNA]</scope>
    <source>
        <strain evidence="2 3">DSM 2876</strain>
    </source>
</reference>
<feature type="transmembrane region" description="Helical" evidence="1">
    <location>
        <begin position="324"/>
        <end position="346"/>
    </location>
</feature>
<keyword evidence="1" id="KW-1133">Transmembrane helix</keyword>
<feature type="transmembrane region" description="Helical" evidence="1">
    <location>
        <begin position="172"/>
        <end position="188"/>
    </location>
</feature>
<feature type="transmembrane region" description="Helical" evidence="1">
    <location>
        <begin position="86"/>
        <end position="107"/>
    </location>
</feature>
<keyword evidence="1" id="KW-0812">Transmembrane</keyword>
<feature type="transmembrane region" description="Helical" evidence="1">
    <location>
        <begin position="60"/>
        <end position="80"/>
    </location>
</feature>
<dbReference type="AlphaFoldDB" id="D4S2R9"/>
<evidence type="ECO:0008006" key="4">
    <source>
        <dbReference type="Google" id="ProtNLM"/>
    </source>
</evidence>
<evidence type="ECO:0000313" key="2">
    <source>
        <dbReference type="EMBL" id="EFF67524.1"/>
    </source>
</evidence>
<feature type="transmembrane region" description="Helical" evidence="1">
    <location>
        <begin position="381"/>
        <end position="403"/>
    </location>
</feature>
<organism evidence="2 3">
    <name type="scientific">Eshraghiella crossota DSM 2876</name>
    <dbReference type="NCBI Taxonomy" id="511680"/>
    <lineage>
        <taxon>Bacteria</taxon>
        <taxon>Bacillati</taxon>
        <taxon>Bacillota</taxon>
        <taxon>Clostridia</taxon>
        <taxon>Lachnospirales</taxon>
        <taxon>Lachnospiraceae</taxon>
        <taxon>Eshraghiella</taxon>
    </lineage>
</organism>
<gene>
    <name evidence="2" type="ORF">BUTYVIB_02391</name>
</gene>
<sequence length="524" mass="59528">MSKNNMAVKVAVSLMGAVSIGIVFFYIIFISKGYYHADCTDTITWAEAVLDGKALMNSDFYYACLLPFGGQLLMVPFVAIFGVSMTAQLCGMVLFAICFGLALAFLLRSMNFSYKWSVFGVSALFLIVSISEKLREIFWCHIIYYSLGLLFVMVGLGLLLRVLNCEKSKKKYMILLLIWTVLCSMNGIQALTIYGLPVLAAFMANIFFDVKTPFDSKKNENKYKIILALILAIIVGMLLGKIANGNIVAGYQEGYSEFSKQSQWLDNFLSFVPQWFTLFGVEAGSGMLIYSCEGIIELLKIICSLVVLIVPIIMTIMYNKFETIAYKLMILTHSFMTALILLGWVFGSLNTACWRLSPIVGTSVILCIMFAKWIYDKKQYHRMFAIIVIPIEILMIISTIGILKINNTRSESNQALENVIDTLEKNNLQYGYGTFWNANSITLLSDNDVKVRCINVNESGVSPRAYQTNINWYKDNSYKEYFLLLNADEYVTYKYSEKYVEPIKEIESDNYFILVYNYNLLENK</sequence>
<feature type="transmembrane region" description="Helical" evidence="1">
    <location>
        <begin position="353"/>
        <end position="375"/>
    </location>
</feature>
<evidence type="ECO:0000256" key="1">
    <source>
        <dbReference type="SAM" id="Phobius"/>
    </source>
</evidence>
<dbReference type="Proteomes" id="UP000006238">
    <property type="component" value="Unassembled WGS sequence"/>
</dbReference>
<feature type="transmembrane region" description="Helical" evidence="1">
    <location>
        <begin position="114"/>
        <end position="130"/>
    </location>
</feature>
<feature type="transmembrane region" description="Helical" evidence="1">
    <location>
        <begin position="271"/>
        <end position="291"/>
    </location>
</feature>
<feature type="transmembrane region" description="Helical" evidence="1">
    <location>
        <begin position="6"/>
        <end position="29"/>
    </location>
</feature>
<proteinExistence type="predicted"/>
<dbReference type="GeneID" id="98917504"/>
<evidence type="ECO:0000313" key="3">
    <source>
        <dbReference type="Proteomes" id="UP000006238"/>
    </source>
</evidence>
<dbReference type="eggNOG" id="ENOG5033IMH">
    <property type="taxonomic scope" value="Bacteria"/>
</dbReference>
<keyword evidence="3" id="KW-1185">Reference proteome</keyword>
<comment type="caution">
    <text evidence="2">The sequence shown here is derived from an EMBL/GenBank/DDBJ whole genome shotgun (WGS) entry which is preliminary data.</text>
</comment>
<dbReference type="EMBL" id="ABWN01000040">
    <property type="protein sequence ID" value="EFF67524.1"/>
    <property type="molecule type" value="Genomic_DNA"/>
</dbReference>
<protein>
    <recommendedName>
        <fullName evidence="4">Glycosyltransferase RgtA/B/C/D-like domain-containing protein</fullName>
    </recommendedName>
</protein>
<keyword evidence="1" id="KW-0472">Membrane</keyword>
<feature type="transmembrane region" description="Helical" evidence="1">
    <location>
        <begin position="142"/>
        <end position="160"/>
    </location>
</feature>
<feature type="transmembrane region" description="Helical" evidence="1">
    <location>
        <begin position="226"/>
        <end position="251"/>
    </location>
</feature>
<dbReference type="RefSeq" id="WP_005604522.1">
    <property type="nucleotide sequence ID" value="NZ_GG663524.1"/>
</dbReference>
<accession>D4S2R9</accession>
<dbReference type="STRING" id="45851.BHV86_00655"/>
<feature type="transmembrane region" description="Helical" evidence="1">
    <location>
        <begin position="298"/>
        <end position="318"/>
    </location>
</feature>
<name>D4S2R9_9FIRM</name>